<keyword evidence="7 9" id="KW-0460">Magnesium</keyword>
<dbReference type="InterPro" id="IPR003524">
    <property type="entry name" value="PNAcMuramoyl-5peptid_Trfase"/>
</dbReference>
<comment type="cofactor">
    <cofactor evidence="7 9">
        <name>Mg(2+)</name>
        <dbReference type="ChEBI" id="CHEBI:18420"/>
    </cofactor>
</comment>
<gene>
    <name evidence="7" type="primary">mraY</name>
    <name evidence="10" type="ORF">SAMN04488563_1411</name>
</gene>
<evidence type="ECO:0000256" key="4">
    <source>
        <dbReference type="ARBA" id="ARBA00022692"/>
    </source>
</evidence>
<evidence type="ECO:0000256" key="9">
    <source>
        <dbReference type="PIRSR" id="PIRSR600715-1"/>
    </source>
</evidence>
<dbReference type="EMBL" id="LT629791">
    <property type="protein sequence ID" value="SDU38615.1"/>
    <property type="molecule type" value="Genomic_DNA"/>
</dbReference>
<keyword evidence="3 7" id="KW-0808">Transferase</keyword>
<organism evidence="10 11">
    <name type="scientific">Jiangella alkaliphila</name>
    <dbReference type="NCBI Taxonomy" id="419479"/>
    <lineage>
        <taxon>Bacteria</taxon>
        <taxon>Bacillati</taxon>
        <taxon>Actinomycetota</taxon>
        <taxon>Actinomycetes</taxon>
        <taxon>Jiangellales</taxon>
        <taxon>Jiangellaceae</taxon>
        <taxon>Jiangella</taxon>
    </lineage>
</organism>
<dbReference type="GO" id="GO:0008360">
    <property type="term" value="P:regulation of cell shape"/>
    <property type="evidence" value="ECO:0007669"/>
    <property type="project" value="UniProtKB-KW"/>
</dbReference>
<dbReference type="PROSITE" id="PS01348">
    <property type="entry name" value="MRAY_2"/>
    <property type="match status" value="1"/>
</dbReference>
<keyword evidence="5 7" id="KW-1133">Transmembrane helix</keyword>
<dbReference type="PANTHER" id="PTHR22926:SF5">
    <property type="entry name" value="PHOSPHO-N-ACETYLMURAMOYL-PENTAPEPTIDE-TRANSFERASE HOMOLOG"/>
    <property type="match status" value="1"/>
</dbReference>
<dbReference type="AlphaFoldDB" id="A0A1H2I3S6"/>
<dbReference type="CDD" id="cd06852">
    <property type="entry name" value="GT_MraY"/>
    <property type="match status" value="1"/>
</dbReference>
<keyword evidence="7" id="KW-0573">Peptidoglycan synthesis</keyword>
<evidence type="ECO:0000313" key="11">
    <source>
        <dbReference type="Proteomes" id="UP000182977"/>
    </source>
</evidence>
<feature type="transmembrane region" description="Helical" evidence="7">
    <location>
        <begin position="226"/>
        <end position="243"/>
    </location>
</feature>
<feature type="binding site" evidence="9">
    <location>
        <position position="177"/>
    </location>
    <ligand>
        <name>Mg(2+)</name>
        <dbReference type="ChEBI" id="CHEBI:18420"/>
    </ligand>
</feature>
<dbReference type="OrthoDB" id="9805475at2"/>
<accession>A0A1H2I3S6</accession>
<feature type="transmembrane region" description="Helical" evidence="7">
    <location>
        <begin position="77"/>
        <end position="96"/>
    </location>
</feature>
<evidence type="ECO:0000313" key="10">
    <source>
        <dbReference type="EMBL" id="SDU38615.1"/>
    </source>
</evidence>
<feature type="transmembrane region" description="Helical" evidence="7">
    <location>
        <begin position="48"/>
        <end position="71"/>
    </location>
</feature>
<feature type="transmembrane region" description="Helical" evidence="7">
    <location>
        <begin position="275"/>
        <end position="298"/>
    </location>
</feature>
<comment type="function">
    <text evidence="7">Catalyzes the initial step of the lipid cycle reactions in the biosynthesis of the cell wall peptidoglycan: transfers peptidoglycan precursor phospho-MurNAc-pentapeptide from UDP-MurNAc-pentapeptide onto the lipid carrier undecaprenyl phosphate, yielding undecaprenyl-pyrophosphoryl-MurNAc-pentapeptide, known as lipid I.</text>
</comment>
<dbReference type="InterPro" id="IPR000715">
    <property type="entry name" value="Glycosyl_transferase_4"/>
</dbReference>
<evidence type="ECO:0000256" key="5">
    <source>
        <dbReference type="ARBA" id="ARBA00022989"/>
    </source>
</evidence>
<keyword evidence="7" id="KW-0133">Cell shape</keyword>
<dbReference type="InterPro" id="IPR018480">
    <property type="entry name" value="PNAcMuramoyl-5peptid_Trfase_CS"/>
</dbReference>
<dbReference type="Pfam" id="PF00953">
    <property type="entry name" value="Glycos_transf_4"/>
    <property type="match status" value="1"/>
</dbReference>
<dbReference type="EC" id="2.7.8.13" evidence="7 8"/>
<dbReference type="RefSeq" id="WP_046767800.1">
    <property type="nucleotide sequence ID" value="NZ_KQ061223.1"/>
</dbReference>
<comment type="subcellular location">
    <subcellularLocation>
        <location evidence="7">Cell membrane</location>
        <topology evidence="7">Multi-pass membrane protein</topology>
    </subcellularLocation>
    <subcellularLocation>
        <location evidence="1">Membrane</location>
        <topology evidence="1">Multi-pass membrane protein</topology>
    </subcellularLocation>
</comment>
<keyword evidence="4 7" id="KW-0812">Transmembrane</keyword>
<keyword evidence="7 9" id="KW-0479">Metal-binding</keyword>
<comment type="catalytic activity">
    <reaction evidence="7">
        <text>UDP-N-acetyl-alpha-D-muramoyl-L-alanyl-gamma-D-glutamyl-meso-2,6-diaminopimeloyl-D-alanyl-D-alanine + di-trans,octa-cis-undecaprenyl phosphate = di-trans,octa-cis-undecaprenyl diphospho-N-acetyl-alpha-D-muramoyl-L-alanyl-D-glutamyl-meso-2,6-diaminopimeloyl-D-alanyl-D-alanine + UMP</text>
        <dbReference type="Rhea" id="RHEA:28386"/>
        <dbReference type="ChEBI" id="CHEBI:57865"/>
        <dbReference type="ChEBI" id="CHEBI:60392"/>
        <dbReference type="ChEBI" id="CHEBI:61386"/>
        <dbReference type="ChEBI" id="CHEBI:61387"/>
        <dbReference type="EC" id="2.7.8.13"/>
    </reaction>
</comment>
<dbReference type="GO" id="GO:0051992">
    <property type="term" value="F:UDP-N-acetylmuramoyl-L-alanyl-D-glutamyl-meso-2,6-diaminopimelyl-D-alanyl-D-alanine:undecaprenyl-phosphate transferase activity"/>
    <property type="evidence" value="ECO:0007669"/>
    <property type="project" value="RHEA"/>
</dbReference>
<dbReference type="NCBIfam" id="TIGR00445">
    <property type="entry name" value="mraY"/>
    <property type="match status" value="1"/>
</dbReference>
<dbReference type="GO" id="GO:0051301">
    <property type="term" value="P:cell division"/>
    <property type="evidence" value="ECO:0007669"/>
    <property type="project" value="UniProtKB-KW"/>
</dbReference>
<dbReference type="GO" id="GO:0008963">
    <property type="term" value="F:phospho-N-acetylmuramoyl-pentapeptide-transferase activity"/>
    <property type="evidence" value="ECO:0007669"/>
    <property type="project" value="UniProtKB-UniRule"/>
</dbReference>
<dbReference type="HAMAP" id="MF_00038">
    <property type="entry name" value="MraY"/>
    <property type="match status" value="1"/>
</dbReference>
<keyword evidence="7" id="KW-1003">Cell membrane</keyword>
<feature type="transmembrane region" description="Helical" evidence="7">
    <location>
        <begin position="6"/>
        <end position="27"/>
    </location>
</feature>
<evidence type="ECO:0000256" key="2">
    <source>
        <dbReference type="ARBA" id="ARBA00005583"/>
    </source>
</evidence>
<dbReference type="GO" id="GO:0005886">
    <property type="term" value="C:plasma membrane"/>
    <property type="evidence" value="ECO:0007669"/>
    <property type="project" value="UniProtKB-SubCell"/>
</dbReference>
<dbReference type="GO" id="GO:0071555">
    <property type="term" value="P:cell wall organization"/>
    <property type="evidence" value="ECO:0007669"/>
    <property type="project" value="UniProtKB-KW"/>
</dbReference>
<feature type="transmembrane region" description="Helical" evidence="7">
    <location>
        <begin position="326"/>
        <end position="349"/>
    </location>
</feature>
<evidence type="ECO:0000256" key="6">
    <source>
        <dbReference type="ARBA" id="ARBA00023136"/>
    </source>
</evidence>
<feature type="transmembrane region" description="Helical" evidence="7">
    <location>
        <begin position="184"/>
        <end position="206"/>
    </location>
</feature>
<dbReference type="Proteomes" id="UP000182977">
    <property type="component" value="Chromosome I"/>
</dbReference>
<keyword evidence="7" id="KW-0131">Cell cycle</keyword>
<evidence type="ECO:0000256" key="3">
    <source>
        <dbReference type="ARBA" id="ARBA00022679"/>
    </source>
</evidence>
<dbReference type="GO" id="GO:0009252">
    <property type="term" value="P:peptidoglycan biosynthetic process"/>
    <property type="evidence" value="ECO:0007669"/>
    <property type="project" value="UniProtKB-UniRule"/>
</dbReference>
<dbReference type="GO" id="GO:0046872">
    <property type="term" value="F:metal ion binding"/>
    <property type="evidence" value="ECO:0007669"/>
    <property type="project" value="UniProtKB-KW"/>
</dbReference>
<keyword evidence="7" id="KW-0961">Cell wall biogenesis/degradation</keyword>
<sequence>MAAVLTAAVVGLVVSILGTRAAIWALVRRGYGQPIRDELSTSHQTKRGTPTMGGMVIILAALAGYAVAHLTRASEPSVSALLVLGLMVGLGLVGFLDDYIKIFKQRSLGLRSRAKMTGQVVVALGFALLAIRFEDDQSLTPASQAVSFLRDTPIVLPVVLFVVWALLIISGTSNAVNLTDGLDGLATGASAMVFGAYTLIGIWQFNQNCQTAPGPACYEVRDPLDLAVVAAALVGACIGFLWWNAHPARIIMGDTGALALGGAMAGLAITTRTELLLIILGGLFAIVTLSVVLQVGYFKLTGGRRLFRMTPLHHHFELKGWSEVTIVIRFWIIAGSCVAMGLGIFYAQWVAVT</sequence>
<comment type="similarity">
    <text evidence="2 7">Belongs to the glycosyltransferase 4 family. MraY subfamily.</text>
</comment>
<dbReference type="Pfam" id="PF10555">
    <property type="entry name" value="MraY_sig1"/>
    <property type="match status" value="1"/>
</dbReference>
<evidence type="ECO:0000256" key="8">
    <source>
        <dbReference type="NCBIfam" id="TIGR00445"/>
    </source>
</evidence>
<dbReference type="STRING" id="419479.SAMN04488563_1411"/>
<feature type="transmembrane region" description="Helical" evidence="7">
    <location>
        <begin position="116"/>
        <end position="133"/>
    </location>
</feature>
<comment type="pathway">
    <text evidence="7">Cell wall biogenesis; peptidoglycan biosynthesis.</text>
</comment>
<dbReference type="UniPathway" id="UPA00219"/>
<protein>
    <recommendedName>
        <fullName evidence="7 8">Phospho-N-acetylmuramoyl-pentapeptide-transferase</fullName>
        <ecNumber evidence="7 8">2.7.8.13</ecNumber>
    </recommendedName>
    <alternativeName>
        <fullName evidence="7">UDP-MurNAc-pentapeptide phosphotransferase</fullName>
    </alternativeName>
</protein>
<feature type="binding site" evidence="9">
    <location>
        <position position="254"/>
    </location>
    <ligand>
        <name>Mg(2+)</name>
        <dbReference type="ChEBI" id="CHEBI:18420"/>
    </ligand>
</feature>
<reference evidence="11" key="1">
    <citation type="submission" date="2016-10" db="EMBL/GenBank/DDBJ databases">
        <authorList>
            <person name="Varghese N."/>
            <person name="Submissions S."/>
        </authorList>
    </citation>
    <scope>NUCLEOTIDE SEQUENCE [LARGE SCALE GENOMIC DNA]</scope>
    <source>
        <strain evidence="11">DSM 45079</strain>
    </source>
</reference>
<dbReference type="PANTHER" id="PTHR22926">
    <property type="entry name" value="PHOSPHO-N-ACETYLMURAMOYL-PENTAPEPTIDE-TRANSFERASE"/>
    <property type="match status" value="1"/>
</dbReference>
<feature type="transmembrane region" description="Helical" evidence="7">
    <location>
        <begin position="250"/>
        <end position="269"/>
    </location>
</feature>
<keyword evidence="6 7" id="KW-0472">Membrane</keyword>
<evidence type="ECO:0000256" key="7">
    <source>
        <dbReference type="HAMAP-Rule" id="MF_00038"/>
    </source>
</evidence>
<evidence type="ECO:0000256" key="1">
    <source>
        <dbReference type="ARBA" id="ARBA00004141"/>
    </source>
</evidence>
<keyword evidence="7" id="KW-0132">Cell division</keyword>
<keyword evidence="11" id="KW-1185">Reference proteome</keyword>
<feature type="transmembrane region" description="Helical" evidence="7">
    <location>
        <begin position="153"/>
        <end position="172"/>
    </location>
</feature>
<proteinExistence type="inferred from homology"/>
<name>A0A1H2I3S6_9ACTN</name>